<evidence type="ECO:0000256" key="3">
    <source>
        <dbReference type="PIRSR" id="PIRSR001365-1"/>
    </source>
</evidence>
<evidence type="ECO:0000256" key="1">
    <source>
        <dbReference type="ARBA" id="ARBA00023239"/>
    </source>
</evidence>
<dbReference type="PANTHER" id="PTHR42849">
    <property type="entry name" value="N-ACETYLNEURAMINATE LYASE"/>
    <property type="match status" value="1"/>
</dbReference>
<dbReference type="GO" id="GO:0008747">
    <property type="term" value="F:N-acetylneuraminate lyase activity"/>
    <property type="evidence" value="ECO:0007669"/>
    <property type="project" value="TreeGrafter"/>
</dbReference>
<dbReference type="Proteomes" id="UP000316304">
    <property type="component" value="Unassembled WGS sequence"/>
</dbReference>
<feature type="active site" description="Schiff-base intermediate with substrate" evidence="3">
    <location>
        <position position="161"/>
    </location>
</feature>
<dbReference type="EC" id="4.1.2.-" evidence="4"/>
<dbReference type="SUPFAM" id="SSF51569">
    <property type="entry name" value="Aldolase"/>
    <property type="match status" value="1"/>
</dbReference>
<accession>A0A5C6CBY2</accession>
<proteinExistence type="inferred from homology"/>
<dbReference type="PRINTS" id="PR00146">
    <property type="entry name" value="DHPICSNTHASE"/>
</dbReference>
<dbReference type="PIRSF" id="PIRSF001365">
    <property type="entry name" value="DHDPS"/>
    <property type="match status" value="1"/>
</dbReference>
<dbReference type="EMBL" id="SJPT01000007">
    <property type="protein sequence ID" value="TWU20944.1"/>
    <property type="molecule type" value="Genomic_DNA"/>
</dbReference>
<keyword evidence="1 2" id="KW-0456">Lyase</keyword>
<dbReference type="SMART" id="SM01130">
    <property type="entry name" value="DHDPS"/>
    <property type="match status" value="1"/>
</dbReference>
<dbReference type="Pfam" id="PF00701">
    <property type="entry name" value="DHDPS"/>
    <property type="match status" value="1"/>
</dbReference>
<gene>
    <name evidence="4" type="primary">yagE_1</name>
    <name evidence="4" type="ORF">Pla52o_39750</name>
</gene>
<dbReference type="OrthoDB" id="9782828at2"/>
<dbReference type="InterPro" id="IPR002220">
    <property type="entry name" value="DapA-like"/>
</dbReference>
<dbReference type="GO" id="GO:0019262">
    <property type="term" value="P:N-acetylneuraminate catabolic process"/>
    <property type="evidence" value="ECO:0007669"/>
    <property type="project" value="TreeGrafter"/>
</dbReference>
<evidence type="ECO:0000313" key="4">
    <source>
        <dbReference type="EMBL" id="TWU20944.1"/>
    </source>
</evidence>
<reference evidence="4 5" key="1">
    <citation type="submission" date="2019-02" db="EMBL/GenBank/DDBJ databases">
        <title>Deep-cultivation of Planctomycetes and their phenomic and genomic characterization uncovers novel biology.</title>
        <authorList>
            <person name="Wiegand S."/>
            <person name="Jogler M."/>
            <person name="Boedeker C."/>
            <person name="Pinto D."/>
            <person name="Vollmers J."/>
            <person name="Rivas-Marin E."/>
            <person name="Kohn T."/>
            <person name="Peeters S.H."/>
            <person name="Heuer A."/>
            <person name="Rast P."/>
            <person name="Oberbeckmann S."/>
            <person name="Bunk B."/>
            <person name="Jeske O."/>
            <person name="Meyerdierks A."/>
            <person name="Storesund J.E."/>
            <person name="Kallscheuer N."/>
            <person name="Luecker S."/>
            <person name="Lage O.M."/>
            <person name="Pohl T."/>
            <person name="Merkel B.J."/>
            <person name="Hornburger P."/>
            <person name="Mueller R.-W."/>
            <person name="Bruemmer F."/>
            <person name="Labrenz M."/>
            <person name="Spormann A.M."/>
            <person name="Op Den Camp H."/>
            <person name="Overmann J."/>
            <person name="Amann R."/>
            <person name="Jetten M.S.M."/>
            <person name="Mascher T."/>
            <person name="Medema M.H."/>
            <person name="Devos D.P."/>
            <person name="Kaster A.-K."/>
            <person name="Ovreas L."/>
            <person name="Rohde M."/>
            <person name="Galperin M.Y."/>
            <person name="Jogler C."/>
        </authorList>
    </citation>
    <scope>NUCLEOTIDE SEQUENCE [LARGE SCALE GENOMIC DNA]</scope>
    <source>
        <strain evidence="4 5">Pla52o</strain>
    </source>
</reference>
<feature type="active site" description="Proton donor/acceptor" evidence="3">
    <location>
        <position position="133"/>
    </location>
</feature>
<evidence type="ECO:0000256" key="2">
    <source>
        <dbReference type="PIRNR" id="PIRNR001365"/>
    </source>
</evidence>
<dbReference type="PANTHER" id="PTHR42849:SF1">
    <property type="entry name" value="N-ACETYLNEURAMINATE LYASE"/>
    <property type="match status" value="1"/>
</dbReference>
<comment type="similarity">
    <text evidence="2">Belongs to the DapA family.</text>
</comment>
<dbReference type="Gene3D" id="3.20.20.70">
    <property type="entry name" value="Aldolase class I"/>
    <property type="match status" value="1"/>
</dbReference>
<organism evidence="4 5">
    <name type="scientific">Novipirellula galeiformis</name>
    <dbReference type="NCBI Taxonomy" id="2528004"/>
    <lineage>
        <taxon>Bacteria</taxon>
        <taxon>Pseudomonadati</taxon>
        <taxon>Planctomycetota</taxon>
        <taxon>Planctomycetia</taxon>
        <taxon>Pirellulales</taxon>
        <taxon>Pirellulaceae</taxon>
        <taxon>Novipirellula</taxon>
    </lineage>
</organism>
<name>A0A5C6CBY2_9BACT</name>
<comment type="caution">
    <text evidence="4">The sequence shown here is derived from an EMBL/GenBank/DDBJ whole genome shotgun (WGS) entry which is preliminary data.</text>
</comment>
<dbReference type="GO" id="GO:0005829">
    <property type="term" value="C:cytosol"/>
    <property type="evidence" value="ECO:0007669"/>
    <property type="project" value="TreeGrafter"/>
</dbReference>
<dbReference type="RefSeq" id="WP_146596084.1">
    <property type="nucleotide sequence ID" value="NZ_SJPT01000007.1"/>
</dbReference>
<keyword evidence="5" id="KW-1185">Reference proteome</keyword>
<dbReference type="AlphaFoldDB" id="A0A5C6CBY2"/>
<protein>
    <submittedName>
        <fullName evidence="4">Putative 2-keto-3-deoxy-galactonate aldolase YagE</fullName>
        <ecNumber evidence="4">4.1.2.-</ecNumber>
    </submittedName>
</protein>
<dbReference type="CDD" id="cd00408">
    <property type="entry name" value="DHDPS-like"/>
    <property type="match status" value="1"/>
</dbReference>
<dbReference type="InterPro" id="IPR013785">
    <property type="entry name" value="Aldolase_TIM"/>
</dbReference>
<sequence>MQTRLISAICTPLSADGDLHVAGLSAHIEAQIAAGIDSLLVGGTMGLMQLQTDATYEQLIDHSINIVGGRTEMLVGVGDASYQRTLARIRIAERQAVDGLVVLTPYLMKFTEPELVQYFLRLADAANKPLFLYDLPSLTGTALTMELIEQVVAHPNVHGLKCSRDLEWTTQLWDRFRGRTRIVPAQALHVAEVVRMQIPDNLDGLFSVFPQISHALARAADGGQWEEAAQLQADLADFLEIALAKNLFAVVTCTLNALGVPGLMAPAPCSSLSSDEQAELLNNPTICRVIEKETQLSVAQAS</sequence>
<evidence type="ECO:0000313" key="5">
    <source>
        <dbReference type="Proteomes" id="UP000316304"/>
    </source>
</evidence>